<dbReference type="InterPro" id="IPR018244">
    <property type="entry name" value="Allrgn_V5/Tpx1_CS"/>
</dbReference>
<dbReference type="PROSITE" id="PS01009">
    <property type="entry name" value="CRISP_1"/>
    <property type="match status" value="1"/>
</dbReference>
<dbReference type="CDD" id="cd05382">
    <property type="entry name" value="CAP_GAPR1-like"/>
    <property type="match status" value="1"/>
</dbReference>
<dbReference type="Pfam" id="PF00188">
    <property type="entry name" value="CAP"/>
    <property type="match status" value="1"/>
</dbReference>
<proteinExistence type="predicted"/>
<accession>A0A0N5BDA3</accession>
<dbReference type="WBParaSite" id="SPAL_0000399200.1">
    <property type="protein sequence ID" value="SPAL_0000399200.1"/>
    <property type="gene ID" value="SPAL_0000399200"/>
</dbReference>
<dbReference type="PANTHER" id="PTHR10334">
    <property type="entry name" value="CYSTEINE-RICH SECRETORY PROTEIN-RELATED"/>
    <property type="match status" value="1"/>
</dbReference>
<dbReference type="PRINTS" id="PR00838">
    <property type="entry name" value="V5ALLERGEN"/>
</dbReference>
<reference evidence="5" key="1">
    <citation type="submission" date="2017-02" db="UniProtKB">
        <authorList>
            <consortium name="WormBaseParasite"/>
        </authorList>
    </citation>
    <scope>IDENTIFICATION</scope>
</reference>
<evidence type="ECO:0000259" key="3">
    <source>
        <dbReference type="SMART" id="SM00198"/>
    </source>
</evidence>
<dbReference type="SUPFAM" id="SSF55797">
    <property type="entry name" value="PR-1-like"/>
    <property type="match status" value="1"/>
</dbReference>
<feature type="signal peptide" evidence="2">
    <location>
        <begin position="1"/>
        <end position="22"/>
    </location>
</feature>
<feature type="chain" id="PRO_5005894388" evidence="2">
    <location>
        <begin position="23"/>
        <end position="348"/>
    </location>
</feature>
<evidence type="ECO:0000256" key="1">
    <source>
        <dbReference type="SAM" id="MobiDB-lite"/>
    </source>
</evidence>
<feature type="domain" description="SCP" evidence="3">
    <location>
        <begin position="203"/>
        <end position="335"/>
    </location>
</feature>
<name>A0A0N5BDA3_STREA</name>
<organism evidence="4 5">
    <name type="scientific">Strongyloides papillosus</name>
    <name type="common">Intestinal threadworm</name>
    <dbReference type="NCBI Taxonomy" id="174720"/>
    <lineage>
        <taxon>Eukaryota</taxon>
        <taxon>Metazoa</taxon>
        <taxon>Ecdysozoa</taxon>
        <taxon>Nematoda</taxon>
        <taxon>Chromadorea</taxon>
        <taxon>Rhabditida</taxon>
        <taxon>Tylenchina</taxon>
        <taxon>Panagrolaimomorpha</taxon>
        <taxon>Strongyloidoidea</taxon>
        <taxon>Strongyloididae</taxon>
        <taxon>Strongyloides</taxon>
    </lineage>
</organism>
<protein>
    <submittedName>
        <fullName evidence="5">SCP domain-containing protein</fullName>
    </submittedName>
</protein>
<dbReference type="PRINTS" id="PR00837">
    <property type="entry name" value="V5TPXLIKE"/>
</dbReference>
<sequence>MNQLLFTCYFLFLLAIKSICQTFNVKKIYLPGGGVKYQYNGRTYNSLEEITNEISGGNPNMKFVTQYSTNGQNNNGGYYPYQSKGNAINNVYNGYNSYSPNGRNPPNSFVGYKPYQPNGNTISNINNGGRPYQPSVNSIYNGYGNGVGNGPYGPTNQNNINNRFPPNPNSPNIYTSNGYSDQIWNLVWKGYDYRLDLQRGFSEFKKRALDEHNYYRKNHNVPSLSYDSTFLEPKAQAYAEYLAKSNTFKHDPNNGRLGTGENLAMASPSKIHHMVKAWYDESKKYDFTKNKYTPGLGHFTQIVWKSTVKVGCGLSSNNRAIYLVCKYSPPGNVGPSYNGYVFPPRNKL</sequence>
<dbReference type="SMART" id="SM00198">
    <property type="entry name" value="SCP"/>
    <property type="match status" value="1"/>
</dbReference>
<dbReference type="InterPro" id="IPR001283">
    <property type="entry name" value="CRISP-related"/>
</dbReference>
<dbReference type="InterPro" id="IPR002413">
    <property type="entry name" value="V5_allergen-like"/>
</dbReference>
<dbReference type="InterPro" id="IPR035940">
    <property type="entry name" value="CAP_sf"/>
</dbReference>
<dbReference type="AlphaFoldDB" id="A0A0N5BDA3"/>
<keyword evidence="4" id="KW-1185">Reference proteome</keyword>
<keyword evidence="2" id="KW-0732">Signal</keyword>
<evidence type="ECO:0000313" key="4">
    <source>
        <dbReference type="Proteomes" id="UP000046392"/>
    </source>
</evidence>
<dbReference type="InterPro" id="IPR014044">
    <property type="entry name" value="CAP_dom"/>
</dbReference>
<feature type="region of interest" description="Disordered" evidence="1">
    <location>
        <begin position="152"/>
        <end position="173"/>
    </location>
</feature>
<evidence type="ECO:0000313" key="5">
    <source>
        <dbReference type="WBParaSite" id="SPAL_0000399200.1"/>
    </source>
</evidence>
<dbReference type="Proteomes" id="UP000046392">
    <property type="component" value="Unplaced"/>
</dbReference>
<dbReference type="GO" id="GO:0005576">
    <property type="term" value="C:extracellular region"/>
    <property type="evidence" value="ECO:0007669"/>
    <property type="project" value="InterPro"/>
</dbReference>
<dbReference type="FunFam" id="3.40.33.10:FF:000010">
    <property type="entry name" value="Predicted protein"/>
    <property type="match status" value="1"/>
</dbReference>
<dbReference type="Gene3D" id="3.40.33.10">
    <property type="entry name" value="CAP"/>
    <property type="match status" value="1"/>
</dbReference>
<dbReference type="InterPro" id="IPR034113">
    <property type="entry name" value="SCP_GAPR1-like"/>
</dbReference>
<evidence type="ECO:0000256" key="2">
    <source>
        <dbReference type="SAM" id="SignalP"/>
    </source>
</evidence>
<feature type="compositionally biased region" description="Low complexity" evidence="1">
    <location>
        <begin position="152"/>
        <end position="164"/>
    </location>
</feature>